<evidence type="ECO:0000256" key="6">
    <source>
        <dbReference type="SAM" id="Phobius"/>
    </source>
</evidence>
<dbReference type="SUPFAM" id="SSF103481">
    <property type="entry name" value="Multidrug resistance efflux transporter EmrE"/>
    <property type="match status" value="2"/>
</dbReference>
<dbReference type="PANTHER" id="PTHR32322">
    <property type="entry name" value="INNER MEMBRANE TRANSPORTER"/>
    <property type="match status" value="1"/>
</dbReference>
<feature type="transmembrane region" description="Helical" evidence="6">
    <location>
        <begin position="70"/>
        <end position="88"/>
    </location>
</feature>
<dbReference type="RefSeq" id="WP_151024365.1">
    <property type="nucleotide sequence ID" value="NZ_JACHIB010000004.1"/>
</dbReference>
<evidence type="ECO:0000313" key="9">
    <source>
        <dbReference type="Proteomes" id="UP000541136"/>
    </source>
</evidence>
<dbReference type="Pfam" id="PF00892">
    <property type="entry name" value="EamA"/>
    <property type="match status" value="2"/>
</dbReference>
<accession>A0A7W9TMD9</accession>
<name>A0A7W9TMD9_CASDE</name>
<proteinExistence type="inferred from homology"/>
<feature type="transmembrane region" description="Helical" evidence="6">
    <location>
        <begin position="39"/>
        <end position="58"/>
    </location>
</feature>
<feature type="domain" description="EamA" evidence="7">
    <location>
        <begin position="14"/>
        <end position="143"/>
    </location>
</feature>
<dbReference type="GO" id="GO:0016020">
    <property type="term" value="C:membrane"/>
    <property type="evidence" value="ECO:0007669"/>
    <property type="project" value="UniProtKB-SubCell"/>
</dbReference>
<dbReference type="EMBL" id="JACHIB010000004">
    <property type="protein sequence ID" value="MBB6082861.1"/>
    <property type="molecule type" value="Genomic_DNA"/>
</dbReference>
<evidence type="ECO:0000256" key="2">
    <source>
        <dbReference type="ARBA" id="ARBA00007362"/>
    </source>
</evidence>
<feature type="transmembrane region" description="Helical" evidence="6">
    <location>
        <begin position="222"/>
        <end position="243"/>
    </location>
</feature>
<comment type="similarity">
    <text evidence="2">Belongs to the EamA transporter family.</text>
</comment>
<reference evidence="8 9" key="1">
    <citation type="submission" date="2020-08" db="EMBL/GenBank/DDBJ databases">
        <title>Genomic Encyclopedia of Type Strains, Phase IV (KMG-IV): sequencing the most valuable type-strain genomes for metagenomic binning, comparative biology and taxonomic classification.</title>
        <authorList>
            <person name="Goeker M."/>
        </authorList>
    </citation>
    <scope>NUCLEOTIDE SEQUENCE [LARGE SCALE GENOMIC DNA]</scope>
    <source>
        <strain evidence="8 9">DSM 12141</strain>
    </source>
</reference>
<dbReference type="InterPro" id="IPR037185">
    <property type="entry name" value="EmrE-like"/>
</dbReference>
<sequence>MESRRPMDGLASGLMLVLCLVWALQQIVLKATAPDFSPVFQIAVRSAVGGMLVGLFMAWRGERLDGALALWRPGLFAGILYAVEFLLVGESLRHTSASHVVVLLYTAPIFAALGLHWKLPDERLAAAQWLGVALAFGGVALAFLWRDEGVRAAGAAMLWGDLLALLGGAAWGATTVVVRVTRLAALPASQTLMYQLAAGAVCLLAAAFLMGQTEFRMTPMVWASLAFQAVFVAFLSYLAWFWLLRKYLASRLGVFSFLTPLFGVALGAWLLDEPVGAGFLGGTLLVVSGVVLLSGYGWYRHWRGRRGASGH</sequence>
<feature type="transmembrane region" description="Helical" evidence="6">
    <location>
        <begin position="100"/>
        <end position="117"/>
    </location>
</feature>
<evidence type="ECO:0000256" key="4">
    <source>
        <dbReference type="ARBA" id="ARBA00022989"/>
    </source>
</evidence>
<dbReference type="PANTHER" id="PTHR32322:SF2">
    <property type="entry name" value="EAMA DOMAIN-CONTAINING PROTEIN"/>
    <property type="match status" value="1"/>
</dbReference>
<comment type="subcellular location">
    <subcellularLocation>
        <location evidence="1">Membrane</location>
        <topology evidence="1">Multi-pass membrane protein</topology>
    </subcellularLocation>
</comment>
<feature type="transmembrane region" description="Helical" evidence="6">
    <location>
        <begin position="252"/>
        <end position="271"/>
    </location>
</feature>
<dbReference type="Proteomes" id="UP000541136">
    <property type="component" value="Unassembled WGS sequence"/>
</dbReference>
<dbReference type="InterPro" id="IPR000620">
    <property type="entry name" value="EamA_dom"/>
</dbReference>
<feature type="transmembrane region" description="Helical" evidence="6">
    <location>
        <begin position="192"/>
        <end position="210"/>
    </location>
</feature>
<evidence type="ECO:0000256" key="3">
    <source>
        <dbReference type="ARBA" id="ARBA00022692"/>
    </source>
</evidence>
<organism evidence="8 9">
    <name type="scientific">Castellaniella defragrans</name>
    <name type="common">Alcaligenes defragrans</name>
    <dbReference type="NCBI Taxonomy" id="75697"/>
    <lineage>
        <taxon>Bacteria</taxon>
        <taxon>Pseudomonadati</taxon>
        <taxon>Pseudomonadota</taxon>
        <taxon>Betaproteobacteria</taxon>
        <taxon>Burkholderiales</taxon>
        <taxon>Alcaligenaceae</taxon>
        <taxon>Castellaniella</taxon>
    </lineage>
</organism>
<evidence type="ECO:0000259" key="7">
    <source>
        <dbReference type="Pfam" id="PF00892"/>
    </source>
</evidence>
<dbReference type="AlphaFoldDB" id="A0A7W9TMD9"/>
<protein>
    <submittedName>
        <fullName evidence="8">Drug/metabolite transporter (DMT)-like permease</fullName>
    </submittedName>
</protein>
<feature type="transmembrane region" description="Helical" evidence="6">
    <location>
        <begin position="157"/>
        <end position="180"/>
    </location>
</feature>
<keyword evidence="3 6" id="KW-0812">Transmembrane</keyword>
<evidence type="ECO:0000256" key="1">
    <source>
        <dbReference type="ARBA" id="ARBA00004141"/>
    </source>
</evidence>
<dbReference type="InterPro" id="IPR050638">
    <property type="entry name" value="AA-Vitamin_Transporters"/>
</dbReference>
<evidence type="ECO:0000313" key="8">
    <source>
        <dbReference type="EMBL" id="MBB6082861.1"/>
    </source>
</evidence>
<feature type="transmembrane region" description="Helical" evidence="6">
    <location>
        <begin position="124"/>
        <end position="145"/>
    </location>
</feature>
<keyword evidence="5 6" id="KW-0472">Membrane</keyword>
<evidence type="ECO:0000256" key="5">
    <source>
        <dbReference type="ARBA" id="ARBA00023136"/>
    </source>
</evidence>
<gene>
    <name evidence="8" type="ORF">HNR28_000890</name>
</gene>
<comment type="caution">
    <text evidence="8">The sequence shown here is derived from an EMBL/GenBank/DDBJ whole genome shotgun (WGS) entry which is preliminary data.</text>
</comment>
<feature type="domain" description="EamA" evidence="7">
    <location>
        <begin position="158"/>
        <end position="294"/>
    </location>
</feature>
<feature type="transmembrane region" description="Helical" evidence="6">
    <location>
        <begin position="277"/>
        <end position="299"/>
    </location>
</feature>
<keyword evidence="4 6" id="KW-1133">Transmembrane helix</keyword>